<keyword evidence="4" id="KW-1185">Reference proteome</keyword>
<dbReference type="SUPFAM" id="SSF53067">
    <property type="entry name" value="Actin-like ATPase domain"/>
    <property type="match status" value="2"/>
</dbReference>
<dbReference type="PANTHER" id="PTHR14187">
    <property type="entry name" value="ALPHA KINASE/ELONGATION FACTOR 2 KINASE"/>
    <property type="match status" value="1"/>
</dbReference>
<dbReference type="Proteomes" id="UP000193144">
    <property type="component" value="Unassembled WGS sequence"/>
</dbReference>
<accession>A0A1Y2A8F5</accession>
<evidence type="ECO:0000313" key="3">
    <source>
        <dbReference type="EMBL" id="ORY18798.1"/>
    </source>
</evidence>
<proteinExistence type="predicted"/>
<dbReference type="EMBL" id="MCFA01000005">
    <property type="protein sequence ID" value="ORY18798.1"/>
    <property type="molecule type" value="Genomic_DNA"/>
</dbReference>
<reference evidence="3 4" key="1">
    <citation type="submission" date="2016-07" db="EMBL/GenBank/DDBJ databases">
        <title>Pervasive Adenine N6-methylation of Active Genes in Fungi.</title>
        <authorList>
            <consortium name="DOE Joint Genome Institute"/>
            <person name="Mondo S.J."/>
            <person name="Dannebaum R.O."/>
            <person name="Kuo R.C."/>
            <person name="Labutti K."/>
            <person name="Haridas S."/>
            <person name="Kuo A."/>
            <person name="Salamov A."/>
            <person name="Ahrendt S.R."/>
            <person name="Lipzen A."/>
            <person name="Sullivan W."/>
            <person name="Andreopoulos W.B."/>
            <person name="Clum A."/>
            <person name="Lindquist E."/>
            <person name="Daum C."/>
            <person name="Ramamoorthy G.K."/>
            <person name="Gryganskyi A."/>
            <person name="Culley D."/>
            <person name="Magnuson J.K."/>
            <person name="James T.Y."/>
            <person name="O'Malley M.A."/>
            <person name="Stajich J.E."/>
            <person name="Spatafora J.W."/>
            <person name="Visel A."/>
            <person name="Grigoriev I.V."/>
        </authorList>
    </citation>
    <scope>NUCLEOTIDE SEQUENCE [LARGE SCALE GENOMIC DNA]</scope>
    <source>
        <strain evidence="3 4">CBS 115471</strain>
    </source>
</reference>
<dbReference type="Gene3D" id="3.90.640.10">
    <property type="entry name" value="Actin, Chain A, domain 4"/>
    <property type="match status" value="1"/>
</dbReference>
<dbReference type="OrthoDB" id="2963168at2759"/>
<sequence>MAAGNRKLIIGLDFGTTFSGVAYCETDANGSARDVNQIQLVTNWPGQGQSNNEKVPSRISYGAPPKHETKWGNLITPKTKSVHALMKLRLDERTKKSKQLQMLLAFLTGNIEGLSLDDMDSDGEDGPPEYPGKDAVDIVADYLTHIREHVWTNLQSQYGEALLDSLDKEVVVTVPAVWSERAKDQTLKAVTRAKFPATKLMLVTEPEAAAIYALKEMQEGARRNEIQTGDNFVLCDAGGGTVDLISYNITQTSPVFKIEEAAIGSGDKCGATYVDKEFLSWLEKWIGSDAYKLIPPEKTRHGSQLMNSFEMLKQHFKGDDDGDMEIRLPRECGIEDDEDLDIDDQVLTLDAAQMRDIFDPCINRTLELIDGQIASILRAGRVKPKMVIVVGGFGRNEYLFKKVTEYCNERGILARQPTFPWSAVSRGAVCRGLEGPMTGLVAVRLARKHYGTPISVPYRAGIHNAVDMYTDEFTGTKYAKGQMRWMVEKGERLPESNPKKASIECCCTFKKSDDREFGAVLVGCDEEVAPKRYADDSAYVICRVRADLSKVPESKFTRARSGLGAEEFLIAEFKLEATFEGGNIDWKFIFDGKEYGSVSVSYDK</sequence>
<evidence type="ECO:0000256" key="2">
    <source>
        <dbReference type="ARBA" id="ARBA00022840"/>
    </source>
</evidence>
<dbReference type="Pfam" id="PF00012">
    <property type="entry name" value="HSP70"/>
    <property type="match status" value="1"/>
</dbReference>
<evidence type="ECO:0000313" key="4">
    <source>
        <dbReference type="Proteomes" id="UP000193144"/>
    </source>
</evidence>
<protein>
    <recommendedName>
        <fullName evidence="5">Actin-like ATPase domain-containing protein</fullName>
    </recommendedName>
</protein>
<evidence type="ECO:0008006" key="5">
    <source>
        <dbReference type="Google" id="ProtNLM"/>
    </source>
</evidence>
<dbReference type="InterPro" id="IPR013126">
    <property type="entry name" value="Hsp_70_fam"/>
</dbReference>
<keyword evidence="2" id="KW-0067">ATP-binding</keyword>
<name>A0A1Y2A8F5_9PLEO</name>
<dbReference type="InterPro" id="IPR043129">
    <property type="entry name" value="ATPase_NBD"/>
</dbReference>
<evidence type="ECO:0000256" key="1">
    <source>
        <dbReference type="ARBA" id="ARBA00022741"/>
    </source>
</evidence>
<dbReference type="PANTHER" id="PTHR14187:SF82">
    <property type="entry name" value="FAMILY CHAPERONE, PUTATIVE (AFU_ORTHOLOGUE AFUA_7G08575)-RELATED"/>
    <property type="match status" value="1"/>
</dbReference>
<dbReference type="GO" id="GO:0140662">
    <property type="term" value="F:ATP-dependent protein folding chaperone"/>
    <property type="evidence" value="ECO:0007669"/>
    <property type="project" value="InterPro"/>
</dbReference>
<gene>
    <name evidence="3" type="ORF">BCR34DRAFT_472752</name>
</gene>
<keyword evidence="1" id="KW-0547">Nucleotide-binding</keyword>
<dbReference type="CDD" id="cd10170">
    <property type="entry name" value="ASKHA_NBD_HSP70"/>
    <property type="match status" value="1"/>
</dbReference>
<dbReference type="Gene3D" id="3.30.420.40">
    <property type="match status" value="2"/>
</dbReference>
<dbReference type="GO" id="GO:0005524">
    <property type="term" value="F:ATP binding"/>
    <property type="evidence" value="ECO:0007669"/>
    <property type="project" value="UniProtKB-KW"/>
</dbReference>
<organism evidence="3 4">
    <name type="scientific">Clohesyomyces aquaticus</name>
    <dbReference type="NCBI Taxonomy" id="1231657"/>
    <lineage>
        <taxon>Eukaryota</taxon>
        <taxon>Fungi</taxon>
        <taxon>Dikarya</taxon>
        <taxon>Ascomycota</taxon>
        <taxon>Pezizomycotina</taxon>
        <taxon>Dothideomycetes</taxon>
        <taxon>Pleosporomycetidae</taxon>
        <taxon>Pleosporales</taxon>
        <taxon>Lindgomycetaceae</taxon>
        <taxon>Clohesyomyces</taxon>
    </lineage>
</organism>
<dbReference type="STRING" id="1231657.A0A1Y2A8F5"/>
<dbReference type="AlphaFoldDB" id="A0A1Y2A8F5"/>
<comment type="caution">
    <text evidence="3">The sequence shown here is derived from an EMBL/GenBank/DDBJ whole genome shotgun (WGS) entry which is preliminary data.</text>
</comment>